<evidence type="ECO:0000256" key="1">
    <source>
        <dbReference type="ARBA" id="ARBA00001947"/>
    </source>
</evidence>
<dbReference type="Gene3D" id="3.10.450.350">
    <property type="match status" value="1"/>
</dbReference>
<gene>
    <name evidence="10" type="ORF">DKW60_16740</name>
</gene>
<dbReference type="OrthoDB" id="9805070at2"/>
<protein>
    <submittedName>
        <fullName evidence="10">Uncharacterized protein</fullName>
    </submittedName>
</protein>
<keyword evidence="5" id="KW-0378">Hydrolase</keyword>
<evidence type="ECO:0000259" key="8">
    <source>
        <dbReference type="Pfam" id="PF01551"/>
    </source>
</evidence>
<comment type="caution">
    <text evidence="10">The sequence shown here is derived from an EMBL/GenBank/DDBJ whole genome shotgun (WGS) entry which is preliminary data.</text>
</comment>
<organism evidence="10 11">
    <name type="scientific">Leucothrix pacifica</name>
    <dbReference type="NCBI Taxonomy" id="1247513"/>
    <lineage>
        <taxon>Bacteria</taxon>
        <taxon>Pseudomonadati</taxon>
        <taxon>Pseudomonadota</taxon>
        <taxon>Gammaproteobacteria</taxon>
        <taxon>Thiotrichales</taxon>
        <taxon>Thiotrichaceae</taxon>
        <taxon>Leucothrix</taxon>
    </lineage>
</organism>
<keyword evidence="4" id="KW-0479">Metal-binding</keyword>
<evidence type="ECO:0000256" key="4">
    <source>
        <dbReference type="ARBA" id="ARBA00022723"/>
    </source>
</evidence>
<evidence type="ECO:0000256" key="5">
    <source>
        <dbReference type="ARBA" id="ARBA00022801"/>
    </source>
</evidence>
<feature type="domain" description="Csd3-like second N-terminal" evidence="9">
    <location>
        <begin position="231"/>
        <end position="346"/>
    </location>
</feature>
<accession>A0A317C700</accession>
<dbReference type="RefSeq" id="WP_109838811.1">
    <property type="nucleotide sequence ID" value="NZ_QGKM01000055.1"/>
</dbReference>
<dbReference type="InterPro" id="IPR016047">
    <property type="entry name" value="M23ase_b-sheet_dom"/>
</dbReference>
<dbReference type="EMBL" id="QGKM01000055">
    <property type="protein sequence ID" value="PWQ94416.1"/>
    <property type="molecule type" value="Genomic_DNA"/>
</dbReference>
<dbReference type="Pfam" id="PF19425">
    <property type="entry name" value="Csd3_N2"/>
    <property type="match status" value="1"/>
</dbReference>
<dbReference type="GO" id="GO:0046872">
    <property type="term" value="F:metal ion binding"/>
    <property type="evidence" value="ECO:0007669"/>
    <property type="project" value="UniProtKB-KW"/>
</dbReference>
<dbReference type="Gene3D" id="2.70.70.10">
    <property type="entry name" value="Glucose Permease (Domain IIA)"/>
    <property type="match status" value="1"/>
</dbReference>
<evidence type="ECO:0000256" key="7">
    <source>
        <dbReference type="ARBA" id="ARBA00023049"/>
    </source>
</evidence>
<dbReference type="AlphaFoldDB" id="A0A317C700"/>
<evidence type="ECO:0000313" key="11">
    <source>
        <dbReference type="Proteomes" id="UP000245539"/>
    </source>
</evidence>
<dbReference type="CDD" id="cd12797">
    <property type="entry name" value="M23_peptidase"/>
    <property type="match status" value="1"/>
</dbReference>
<evidence type="ECO:0000256" key="6">
    <source>
        <dbReference type="ARBA" id="ARBA00022833"/>
    </source>
</evidence>
<keyword evidence="11" id="KW-1185">Reference proteome</keyword>
<dbReference type="InterPro" id="IPR045834">
    <property type="entry name" value="Csd3_N2"/>
</dbReference>
<feature type="domain" description="M23ase beta-sheet core" evidence="8">
    <location>
        <begin position="358"/>
        <end position="454"/>
    </location>
</feature>
<comment type="subcellular location">
    <subcellularLocation>
        <location evidence="2">Cell envelope</location>
    </subcellularLocation>
</comment>
<comment type="cofactor">
    <cofactor evidence="1">
        <name>Zn(2+)</name>
        <dbReference type="ChEBI" id="CHEBI:29105"/>
    </cofactor>
</comment>
<name>A0A317C700_9GAMM</name>
<dbReference type="SUPFAM" id="SSF51261">
    <property type="entry name" value="Duplicated hybrid motif"/>
    <property type="match status" value="1"/>
</dbReference>
<keyword evidence="7" id="KW-0482">Metalloprotease</keyword>
<dbReference type="PANTHER" id="PTHR21666:SF288">
    <property type="entry name" value="CELL DIVISION PROTEIN YTFB"/>
    <property type="match status" value="1"/>
</dbReference>
<proteinExistence type="predicted"/>
<keyword evidence="6" id="KW-0862">Zinc</keyword>
<evidence type="ECO:0000256" key="2">
    <source>
        <dbReference type="ARBA" id="ARBA00004196"/>
    </source>
</evidence>
<dbReference type="InterPro" id="IPR050570">
    <property type="entry name" value="Cell_wall_metabolism_enzyme"/>
</dbReference>
<evidence type="ECO:0000259" key="9">
    <source>
        <dbReference type="Pfam" id="PF19425"/>
    </source>
</evidence>
<dbReference type="GO" id="GO:0006508">
    <property type="term" value="P:proteolysis"/>
    <property type="evidence" value="ECO:0007669"/>
    <property type="project" value="UniProtKB-KW"/>
</dbReference>
<dbReference type="GO" id="GO:0030313">
    <property type="term" value="C:cell envelope"/>
    <property type="evidence" value="ECO:0007669"/>
    <property type="project" value="UniProtKB-SubCell"/>
</dbReference>
<dbReference type="Pfam" id="PF01551">
    <property type="entry name" value="Peptidase_M23"/>
    <property type="match status" value="1"/>
</dbReference>
<evidence type="ECO:0000313" key="10">
    <source>
        <dbReference type="EMBL" id="PWQ94416.1"/>
    </source>
</evidence>
<dbReference type="GO" id="GO:0004222">
    <property type="term" value="F:metalloendopeptidase activity"/>
    <property type="evidence" value="ECO:0007669"/>
    <property type="project" value="TreeGrafter"/>
</dbReference>
<sequence>MPSRNSKSWEDVLSHYQIENQSSLALDFTQNSASTEPHKESEQPVSRWSTKLLLLLSCSTAPASITIQSYFPSSLASDSQNVTLIMENNSNEKLPKTLTSGSTNPTQTIYKLSLPNEALATYSGYGLINTESTWDTYKVERYDKLTDVFSQINFPEVLQNLQKIKPINDALGDIKPKTIVRVKSYKGNLERLVFTSDYEKSFEIKPTQTGSYEGAWRRNQFEVRQTRSTFFVKSGIFADAKKNGIPQDIMRQLMAVFDWEVDFSRDVKAGDHATVIFENIYHEGDLISSLDLLAAGFTNSGNMYRSIRHTTAQGLTDYFTPEGREMKRAFIRTPITQARVSSHFNPKRRHPILKKVRAHTGTDFAAPHGTPIIATGDGKVVHITRKGGYGKTIILKHREGYSTLYSHLSKYKKGLKKGHFVAQGDVIGYVGSTGLATGPNLHYEFRKNNVPTNPITAKLPNSMSLTKRELESFKNDSINMRLQLGVLHRLTMERLDSNSDIGG</sequence>
<dbReference type="InterPro" id="IPR011055">
    <property type="entry name" value="Dup_hybrid_motif"/>
</dbReference>
<dbReference type="PANTHER" id="PTHR21666">
    <property type="entry name" value="PEPTIDASE-RELATED"/>
    <property type="match status" value="1"/>
</dbReference>
<evidence type="ECO:0000256" key="3">
    <source>
        <dbReference type="ARBA" id="ARBA00022670"/>
    </source>
</evidence>
<keyword evidence="3" id="KW-0645">Protease</keyword>
<dbReference type="Proteomes" id="UP000245539">
    <property type="component" value="Unassembled WGS sequence"/>
</dbReference>
<reference evidence="10 11" key="1">
    <citation type="submission" date="2018-05" db="EMBL/GenBank/DDBJ databases">
        <title>Leucothrix arctica sp. nov., isolated from Arctic seawater.</title>
        <authorList>
            <person name="Choi A."/>
            <person name="Baek K."/>
        </authorList>
    </citation>
    <scope>NUCLEOTIDE SEQUENCE [LARGE SCALE GENOMIC DNA]</scope>
    <source>
        <strain evidence="10 11">JCM 18388</strain>
    </source>
</reference>